<gene>
    <name evidence="3" type="ORF">KU392_03195</name>
</gene>
<dbReference type="PANTHER" id="PTHR42928:SF5">
    <property type="entry name" value="BLR1237 PROTEIN"/>
    <property type="match status" value="1"/>
</dbReference>
<dbReference type="EMBL" id="JAHSPR010000002">
    <property type="protein sequence ID" value="MBV4396265.1"/>
    <property type="molecule type" value="Genomic_DNA"/>
</dbReference>
<organism evidence="3 4">
    <name type="scientific">Advenella alkanexedens</name>
    <dbReference type="NCBI Taxonomy" id="1481665"/>
    <lineage>
        <taxon>Bacteria</taxon>
        <taxon>Pseudomonadati</taxon>
        <taxon>Pseudomonadota</taxon>
        <taxon>Betaproteobacteria</taxon>
        <taxon>Burkholderiales</taxon>
        <taxon>Alcaligenaceae</taxon>
    </lineage>
</organism>
<evidence type="ECO:0000256" key="1">
    <source>
        <dbReference type="ARBA" id="ARBA00006987"/>
    </source>
</evidence>
<dbReference type="Gene3D" id="3.40.190.10">
    <property type="entry name" value="Periplasmic binding protein-like II"/>
    <property type="match status" value="1"/>
</dbReference>
<dbReference type="PANTHER" id="PTHR42928">
    <property type="entry name" value="TRICARBOXYLATE-BINDING PROTEIN"/>
    <property type="match status" value="1"/>
</dbReference>
<evidence type="ECO:0008006" key="5">
    <source>
        <dbReference type="Google" id="ProtNLM"/>
    </source>
</evidence>
<reference evidence="3 4" key="1">
    <citation type="submission" date="2021-06" db="EMBL/GenBank/DDBJ databases">
        <authorList>
            <person name="Lu T."/>
            <person name="Wang Q."/>
            <person name="Han X."/>
        </authorList>
    </citation>
    <scope>NUCLEOTIDE SEQUENCE [LARGE SCALE GENOMIC DNA]</scope>
    <source>
        <strain evidence="3 4">LAM0050</strain>
    </source>
</reference>
<sequence>MRWSLLSVLGVLSLAGHAWADHIHPGKVQFPQVSVVAGTQLSQNLHDFATVFSRFVHEKTGSNVQIMQMAGESGMIGADYVSQSADDGSVFLFSTHSTQSVNSMLQKTVSYSPEQDLVNVGMIGTFGAALVVPVDSPFRTFSQLLDAIRLNPPDYRIGYYNSTSQVAAGLFNYYADVNITVMPYKNRSLLLHELAINGIQFAFLDGAFVHDLLKEKKIRVLAITGDIPGIDMNEVDLTAKLHPDFVLEGWLGMAAPRNVPGDVVSRMRSVLRGALADARVKQAMQKTGLKPVDNVCLNIEKFIQHDTERWRKRIMLAKITPR</sequence>
<dbReference type="InterPro" id="IPR042100">
    <property type="entry name" value="Bug_dom1"/>
</dbReference>
<keyword evidence="4" id="KW-1185">Reference proteome</keyword>
<accession>A0ABS6NKW2</accession>
<dbReference type="InterPro" id="IPR005064">
    <property type="entry name" value="BUG"/>
</dbReference>
<keyword evidence="2" id="KW-0732">Signal</keyword>
<name>A0ABS6NKW2_9BURK</name>
<dbReference type="Pfam" id="PF03401">
    <property type="entry name" value="TctC"/>
    <property type="match status" value="1"/>
</dbReference>
<evidence type="ECO:0000256" key="2">
    <source>
        <dbReference type="SAM" id="SignalP"/>
    </source>
</evidence>
<comment type="similarity">
    <text evidence="1">Belongs to the UPF0065 (bug) family.</text>
</comment>
<evidence type="ECO:0000313" key="4">
    <source>
        <dbReference type="Proteomes" id="UP000722165"/>
    </source>
</evidence>
<dbReference type="SUPFAM" id="SSF53850">
    <property type="entry name" value="Periplasmic binding protein-like II"/>
    <property type="match status" value="1"/>
</dbReference>
<dbReference type="Proteomes" id="UP000722165">
    <property type="component" value="Unassembled WGS sequence"/>
</dbReference>
<feature type="chain" id="PRO_5046700668" description="ABC transporter substrate-binding protein" evidence="2">
    <location>
        <begin position="21"/>
        <end position="322"/>
    </location>
</feature>
<proteinExistence type="inferred from homology"/>
<comment type="caution">
    <text evidence="3">The sequence shown here is derived from an EMBL/GenBank/DDBJ whole genome shotgun (WGS) entry which is preliminary data.</text>
</comment>
<feature type="signal peptide" evidence="2">
    <location>
        <begin position="1"/>
        <end position="20"/>
    </location>
</feature>
<dbReference type="RefSeq" id="WP_169293452.1">
    <property type="nucleotide sequence ID" value="NZ_JAHSPR010000002.1"/>
</dbReference>
<evidence type="ECO:0000313" key="3">
    <source>
        <dbReference type="EMBL" id="MBV4396265.1"/>
    </source>
</evidence>
<dbReference type="Gene3D" id="3.40.190.150">
    <property type="entry name" value="Bordetella uptake gene, domain 1"/>
    <property type="match status" value="1"/>
</dbReference>
<protein>
    <recommendedName>
        <fullName evidence="5">ABC transporter substrate-binding protein</fullName>
    </recommendedName>
</protein>